<proteinExistence type="predicted"/>
<dbReference type="EMBL" id="PDEP01000002">
    <property type="protein sequence ID" value="PEN08864.1"/>
    <property type="molecule type" value="Genomic_DNA"/>
</dbReference>
<dbReference type="InterPro" id="IPR036737">
    <property type="entry name" value="OmpA-like_sf"/>
</dbReference>
<accession>A0A2H3NP97</accession>
<feature type="chain" id="PRO_5013904219" description="OmpA-like domain-containing protein" evidence="2">
    <location>
        <begin position="22"/>
        <end position="229"/>
    </location>
</feature>
<dbReference type="OrthoDB" id="9815217at2"/>
<evidence type="ECO:0000313" key="4">
    <source>
        <dbReference type="EMBL" id="PEN08864.1"/>
    </source>
</evidence>
<dbReference type="PROSITE" id="PS51123">
    <property type="entry name" value="OMPA_2"/>
    <property type="match status" value="1"/>
</dbReference>
<keyword evidence="1" id="KW-0472">Membrane</keyword>
<dbReference type="PANTHER" id="PTHR30329:SF21">
    <property type="entry name" value="LIPOPROTEIN YIAD-RELATED"/>
    <property type="match status" value="1"/>
</dbReference>
<feature type="domain" description="OmpA-like" evidence="3">
    <location>
        <begin position="95"/>
        <end position="218"/>
    </location>
</feature>
<comment type="caution">
    <text evidence="4">The sequence shown here is derived from an EMBL/GenBank/DDBJ whole genome shotgun (WGS) entry which is preliminary data.</text>
</comment>
<dbReference type="AlphaFoldDB" id="A0A2H3NP97"/>
<dbReference type="CDD" id="cd07185">
    <property type="entry name" value="OmpA_C-like"/>
    <property type="match status" value="1"/>
</dbReference>
<dbReference type="SUPFAM" id="SSF103088">
    <property type="entry name" value="OmpA-like"/>
    <property type="match status" value="1"/>
</dbReference>
<sequence>MMRCNTLLVACLLGLAGAALVGCASSAGTHSSSSSAARVDSLKTANERLEARVRLLSDSLQFYDDIQSGQYRRERRALQDDLTRIAYEVQLLREGGYVVATLATDVLFESGTAHLKTNAHDRLRTVATQLRTTYRKRTVRVESYTDASLPADSPYSSARALSAGHAAAIVDALVDLSNRAPSQFQAVAYGDTRPAASNETSAGQARNRRIRITVLPQAYRITHPYETAW</sequence>
<dbReference type="PROSITE" id="PS51257">
    <property type="entry name" value="PROKAR_LIPOPROTEIN"/>
    <property type="match status" value="1"/>
</dbReference>
<protein>
    <recommendedName>
        <fullName evidence="3">OmpA-like domain-containing protein</fullName>
    </recommendedName>
</protein>
<evidence type="ECO:0000313" key="5">
    <source>
        <dbReference type="Proteomes" id="UP000221024"/>
    </source>
</evidence>
<keyword evidence="5" id="KW-1185">Reference proteome</keyword>
<dbReference type="Proteomes" id="UP000221024">
    <property type="component" value="Unassembled WGS sequence"/>
</dbReference>
<dbReference type="Gene3D" id="3.30.1330.60">
    <property type="entry name" value="OmpA-like domain"/>
    <property type="match status" value="1"/>
</dbReference>
<evidence type="ECO:0000256" key="1">
    <source>
        <dbReference type="PROSITE-ProRule" id="PRU00473"/>
    </source>
</evidence>
<reference evidence="4 5" key="1">
    <citation type="submission" date="2017-10" db="EMBL/GenBank/DDBJ databases">
        <title>Draft genome of Longimonas halophila.</title>
        <authorList>
            <person name="Goh K.M."/>
            <person name="Shamsir M.S."/>
            <person name="Lim S.W."/>
        </authorList>
    </citation>
    <scope>NUCLEOTIDE SEQUENCE [LARGE SCALE GENOMIC DNA]</scope>
    <source>
        <strain evidence="4 5">KCTC 42399</strain>
    </source>
</reference>
<dbReference type="GO" id="GO:0016020">
    <property type="term" value="C:membrane"/>
    <property type="evidence" value="ECO:0007669"/>
    <property type="project" value="UniProtKB-UniRule"/>
</dbReference>
<dbReference type="PANTHER" id="PTHR30329">
    <property type="entry name" value="STATOR ELEMENT OF FLAGELLAR MOTOR COMPLEX"/>
    <property type="match status" value="1"/>
</dbReference>
<organism evidence="4 5">
    <name type="scientific">Longimonas halophila</name>
    <dbReference type="NCBI Taxonomy" id="1469170"/>
    <lineage>
        <taxon>Bacteria</taxon>
        <taxon>Pseudomonadati</taxon>
        <taxon>Rhodothermota</taxon>
        <taxon>Rhodothermia</taxon>
        <taxon>Rhodothermales</taxon>
        <taxon>Salisaetaceae</taxon>
        <taxon>Longimonas</taxon>
    </lineage>
</organism>
<name>A0A2H3NP97_9BACT</name>
<dbReference type="InterPro" id="IPR050330">
    <property type="entry name" value="Bact_OuterMem_StrucFunc"/>
</dbReference>
<evidence type="ECO:0000256" key="2">
    <source>
        <dbReference type="SAM" id="SignalP"/>
    </source>
</evidence>
<dbReference type="Pfam" id="PF00691">
    <property type="entry name" value="OmpA"/>
    <property type="match status" value="1"/>
</dbReference>
<feature type="signal peptide" evidence="2">
    <location>
        <begin position="1"/>
        <end position="21"/>
    </location>
</feature>
<evidence type="ECO:0000259" key="3">
    <source>
        <dbReference type="PROSITE" id="PS51123"/>
    </source>
</evidence>
<dbReference type="InterPro" id="IPR006665">
    <property type="entry name" value="OmpA-like"/>
</dbReference>
<gene>
    <name evidence="4" type="ORF">CRI93_03695</name>
</gene>
<dbReference type="RefSeq" id="WP_098061260.1">
    <property type="nucleotide sequence ID" value="NZ_PDEP01000002.1"/>
</dbReference>
<keyword evidence="2" id="KW-0732">Signal</keyword>